<reference evidence="2 3" key="1">
    <citation type="submission" date="2017-09" db="EMBL/GenBank/DDBJ databases">
        <title>WGS assembly of Aquilegia coerulea Goldsmith.</title>
        <authorList>
            <person name="Hodges S."/>
            <person name="Kramer E."/>
            <person name="Nordborg M."/>
            <person name="Tomkins J."/>
            <person name="Borevitz J."/>
            <person name="Derieg N."/>
            <person name="Yan J."/>
            <person name="Mihaltcheva S."/>
            <person name="Hayes R.D."/>
            <person name="Rokhsar D."/>
        </authorList>
    </citation>
    <scope>NUCLEOTIDE SEQUENCE [LARGE SCALE GENOMIC DNA]</scope>
    <source>
        <strain evidence="3">cv. Goldsmith</strain>
    </source>
</reference>
<feature type="compositionally biased region" description="Acidic residues" evidence="1">
    <location>
        <begin position="59"/>
        <end position="70"/>
    </location>
</feature>
<accession>A0A2G5C5G6</accession>
<evidence type="ECO:0000256" key="1">
    <source>
        <dbReference type="SAM" id="MobiDB-lite"/>
    </source>
</evidence>
<feature type="region of interest" description="Disordered" evidence="1">
    <location>
        <begin position="136"/>
        <end position="194"/>
    </location>
</feature>
<protein>
    <submittedName>
        <fullName evidence="2">Uncharacterized protein</fullName>
    </submittedName>
</protein>
<gene>
    <name evidence="2" type="ORF">AQUCO_09300049v1</name>
</gene>
<organism evidence="2 3">
    <name type="scientific">Aquilegia coerulea</name>
    <name type="common">Rocky mountain columbine</name>
    <dbReference type="NCBI Taxonomy" id="218851"/>
    <lineage>
        <taxon>Eukaryota</taxon>
        <taxon>Viridiplantae</taxon>
        <taxon>Streptophyta</taxon>
        <taxon>Embryophyta</taxon>
        <taxon>Tracheophyta</taxon>
        <taxon>Spermatophyta</taxon>
        <taxon>Magnoliopsida</taxon>
        <taxon>Ranunculales</taxon>
        <taxon>Ranunculaceae</taxon>
        <taxon>Thalictroideae</taxon>
        <taxon>Aquilegia</taxon>
    </lineage>
</organism>
<proteinExistence type="predicted"/>
<dbReference type="EMBL" id="KZ305110">
    <property type="protein sequence ID" value="PIA26471.1"/>
    <property type="molecule type" value="Genomic_DNA"/>
</dbReference>
<keyword evidence="3" id="KW-1185">Reference proteome</keyword>
<dbReference type="AlphaFoldDB" id="A0A2G5C5G6"/>
<feature type="compositionally biased region" description="Basic residues" evidence="1">
    <location>
        <begin position="185"/>
        <end position="194"/>
    </location>
</feature>
<feature type="compositionally biased region" description="Basic and acidic residues" evidence="1">
    <location>
        <begin position="136"/>
        <end position="146"/>
    </location>
</feature>
<evidence type="ECO:0000313" key="3">
    <source>
        <dbReference type="Proteomes" id="UP000230069"/>
    </source>
</evidence>
<name>A0A2G5C5G6_AQUCA</name>
<feature type="compositionally biased region" description="Basic and acidic residues" evidence="1">
    <location>
        <begin position="170"/>
        <end position="181"/>
    </location>
</feature>
<feature type="region of interest" description="Disordered" evidence="1">
    <location>
        <begin position="58"/>
        <end position="104"/>
    </location>
</feature>
<evidence type="ECO:0000313" key="2">
    <source>
        <dbReference type="EMBL" id="PIA26471.1"/>
    </source>
</evidence>
<dbReference type="OrthoDB" id="1987699at2759"/>
<dbReference type="Proteomes" id="UP000230069">
    <property type="component" value="Unassembled WGS sequence"/>
</dbReference>
<sequence>MLSIDLEELLEYEQLGVNLGDIFEQARGTDYIFEVKMSTYQDNMSLAINRTKVIHSIPDDDGPLDNEANNDDPPSFGMVSIKQEKDDDELQSNPQAYDDDDGNMHKVVTKTVIHDIQDDDENKTDIAPSFRMVTIKQEKNDDERQPNCEVDSDDDDGINLALMKKRVSKEKKPTKTTKEGNKVSPAKKMRIKEN</sequence>
<dbReference type="InParanoid" id="A0A2G5C5G6"/>